<name>A0AAP0C2B0_9ASTR</name>
<dbReference type="PANTHER" id="PTHR11439">
    <property type="entry name" value="GAG-POL-RELATED RETROTRANSPOSON"/>
    <property type="match status" value="1"/>
</dbReference>
<dbReference type="InterPro" id="IPR036397">
    <property type="entry name" value="RNaseH_sf"/>
</dbReference>
<accession>A0AAP0C2B0</accession>
<keyword evidence="2" id="KW-1185">Reference proteome</keyword>
<dbReference type="PANTHER" id="PTHR11439:SF496">
    <property type="entry name" value="RNA-DIRECTED DNA POLYMERASE"/>
    <property type="match status" value="1"/>
</dbReference>
<dbReference type="Gene3D" id="3.30.420.10">
    <property type="entry name" value="Ribonuclease H-like superfamily/Ribonuclease H"/>
    <property type="match status" value="1"/>
</dbReference>
<evidence type="ECO:0000313" key="2">
    <source>
        <dbReference type="Proteomes" id="UP001408789"/>
    </source>
</evidence>
<reference evidence="1 2" key="1">
    <citation type="submission" date="2024-04" db="EMBL/GenBank/DDBJ databases">
        <title>The reference genome of an endangered Asteraceae, Deinandra increscens subsp. villosa, native to the Central Coast of California.</title>
        <authorList>
            <person name="Guilliams M."/>
            <person name="Hasenstab-Lehman K."/>
            <person name="Meyer R."/>
            <person name="Mcevoy S."/>
        </authorList>
    </citation>
    <scope>NUCLEOTIDE SEQUENCE [LARGE SCALE GENOMIC DNA]</scope>
    <source>
        <tissue evidence="1">Leaf</tissue>
    </source>
</reference>
<dbReference type="CDD" id="cd09272">
    <property type="entry name" value="RNase_HI_RT_Ty1"/>
    <property type="match status" value="1"/>
</dbReference>
<dbReference type="Proteomes" id="UP001408789">
    <property type="component" value="Unassembled WGS sequence"/>
</dbReference>
<dbReference type="AlphaFoldDB" id="A0AAP0C2B0"/>
<dbReference type="GO" id="GO:0003676">
    <property type="term" value="F:nucleic acid binding"/>
    <property type="evidence" value="ECO:0007669"/>
    <property type="project" value="InterPro"/>
</dbReference>
<proteinExistence type="predicted"/>
<comment type="caution">
    <text evidence="1">The sequence shown here is derived from an EMBL/GenBank/DDBJ whole genome shotgun (WGS) entry which is preliminary data.</text>
</comment>
<sequence>MKRVPYASAIGSIMYVMLCTRPDVSYALSMTSRYQQNPGESHWIAVKNILKYLRRTKDMFLIYGGIKEELSVRCYTDACFQTDRDDSRSQTGYVFTLNGGAITWKSTKKSVVAQSTTESEYIAASEAAKEAAWMKKFIADLGVVPSIQRPIEIFCDNTGAIAQAKEPRSHHSTKHILRKFHYIREILERGDVIISKIHTDQNLADPFTKPMPHVKHEKHAEKIGLRFESQWI</sequence>
<protein>
    <submittedName>
        <fullName evidence="1">Uncharacterized protein</fullName>
    </submittedName>
</protein>
<organism evidence="1 2">
    <name type="scientific">Deinandra increscens subsp. villosa</name>
    <dbReference type="NCBI Taxonomy" id="3103831"/>
    <lineage>
        <taxon>Eukaryota</taxon>
        <taxon>Viridiplantae</taxon>
        <taxon>Streptophyta</taxon>
        <taxon>Embryophyta</taxon>
        <taxon>Tracheophyta</taxon>
        <taxon>Spermatophyta</taxon>
        <taxon>Magnoliopsida</taxon>
        <taxon>eudicotyledons</taxon>
        <taxon>Gunneridae</taxon>
        <taxon>Pentapetalae</taxon>
        <taxon>asterids</taxon>
        <taxon>campanulids</taxon>
        <taxon>Asterales</taxon>
        <taxon>Asteraceae</taxon>
        <taxon>Asteroideae</taxon>
        <taxon>Heliantheae alliance</taxon>
        <taxon>Madieae</taxon>
        <taxon>Madiinae</taxon>
        <taxon>Deinandra</taxon>
    </lineage>
</organism>
<gene>
    <name evidence="1" type="ORF">SSX86_032988</name>
</gene>
<evidence type="ECO:0000313" key="1">
    <source>
        <dbReference type="EMBL" id="KAK9048049.1"/>
    </source>
</evidence>
<dbReference type="EMBL" id="JBCNJP010016662">
    <property type="protein sequence ID" value="KAK9048049.1"/>
    <property type="molecule type" value="Genomic_DNA"/>
</dbReference>